<dbReference type="InterPro" id="IPR015813">
    <property type="entry name" value="Pyrv/PenolPyrv_kinase-like_dom"/>
</dbReference>
<protein>
    <submittedName>
        <fullName evidence="7">Citrate lyase subunit beta</fullName>
    </submittedName>
</protein>
<evidence type="ECO:0000256" key="4">
    <source>
        <dbReference type="PIRSR" id="PIRSR015582-1"/>
    </source>
</evidence>
<dbReference type="OrthoDB" id="6427869at2"/>
<name>A0A158JR83_9BURK</name>
<dbReference type="SUPFAM" id="SSF51621">
    <property type="entry name" value="Phosphoenolpyruvate/pyruvate domain"/>
    <property type="match status" value="1"/>
</dbReference>
<evidence type="ECO:0000256" key="2">
    <source>
        <dbReference type="ARBA" id="ARBA00022723"/>
    </source>
</evidence>
<dbReference type="Gene3D" id="3.20.20.60">
    <property type="entry name" value="Phosphoenolpyruvate-binding domains"/>
    <property type="match status" value="1"/>
</dbReference>
<evidence type="ECO:0000256" key="1">
    <source>
        <dbReference type="ARBA" id="ARBA00001946"/>
    </source>
</evidence>
<gene>
    <name evidence="7" type="ORF">AWB68_04130</name>
</gene>
<dbReference type="RefSeq" id="WP_087646216.1">
    <property type="nucleotide sequence ID" value="NZ_FCON02000047.1"/>
</dbReference>
<evidence type="ECO:0000259" key="6">
    <source>
        <dbReference type="Pfam" id="PF03328"/>
    </source>
</evidence>
<dbReference type="InterPro" id="IPR005000">
    <property type="entry name" value="Aldolase/citrate-lyase_domain"/>
</dbReference>
<proteinExistence type="predicted"/>
<dbReference type="PANTHER" id="PTHR32308:SF0">
    <property type="entry name" value="HPCH_HPAI ALDOLASE_CITRATE LYASE DOMAIN-CONTAINING PROTEIN"/>
    <property type="match status" value="1"/>
</dbReference>
<dbReference type="Pfam" id="PF03328">
    <property type="entry name" value="HpcH_HpaI"/>
    <property type="match status" value="1"/>
</dbReference>
<keyword evidence="3 5" id="KW-0460">Magnesium</keyword>
<evidence type="ECO:0000313" key="8">
    <source>
        <dbReference type="Proteomes" id="UP000054770"/>
    </source>
</evidence>
<dbReference type="GO" id="GO:0016829">
    <property type="term" value="F:lyase activity"/>
    <property type="evidence" value="ECO:0007669"/>
    <property type="project" value="UniProtKB-KW"/>
</dbReference>
<accession>A0A158JR83</accession>
<dbReference type="PIRSF" id="PIRSF015582">
    <property type="entry name" value="Cit_lyase_B"/>
    <property type="match status" value="1"/>
</dbReference>
<evidence type="ECO:0000313" key="7">
    <source>
        <dbReference type="EMBL" id="SAL71434.1"/>
    </source>
</evidence>
<keyword evidence="2 5" id="KW-0479">Metal-binding</keyword>
<feature type="binding site" evidence="5">
    <location>
        <position position="136"/>
    </location>
    <ligand>
        <name>Mg(2+)</name>
        <dbReference type="ChEBI" id="CHEBI:18420"/>
    </ligand>
</feature>
<evidence type="ECO:0000256" key="5">
    <source>
        <dbReference type="PIRSR" id="PIRSR015582-2"/>
    </source>
</evidence>
<sequence>MSRLPLRPPALRRAWLFVPGADAASHAQALASGADAIVADLEEMTAAADRPSARALIISMLREAERRGLIGAVRINKLENDGHADLQGIMSGAPRAVFLPHAESAAQLVALDEAIASLERTHGIQEGTTEIVPTIESAKGLVALGALLKSSPRIRCCMLAVEDLAANLGARRTPRGQELLHARSRFLIECIAADCVPIDLPCTYRSATVLAADLDISTQLGFTSKCAVSAGQVDAINRALTPSDDDATAAGGLIAAYEAQMSGRPIDVAPWIDAPDKNNATRLLKRHAAIRTFDEAIKAAQSDNPRY</sequence>
<feature type="binding site" evidence="5">
    <location>
        <position position="163"/>
    </location>
    <ligand>
        <name>Mg(2+)</name>
        <dbReference type="ChEBI" id="CHEBI:18420"/>
    </ligand>
</feature>
<dbReference type="AlphaFoldDB" id="A0A158JR83"/>
<keyword evidence="7" id="KW-0456">Lyase</keyword>
<feature type="binding site" evidence="4">
    <location>
        <position position="136"/>
    </location>
    <ligand>
        <name>substrate</name>
    </ligand>
</feature>
<keyword evidence="8" id="KW-1185">Reference proteome</keyword>
<comment type="cofactor">
    <cofactor evidence="1">
        <name>Mg(2+)</name>
        <dbReference type="ChEBI" id="CHEBI:18420"/>
    </cofactor>
</comment>
<comment type="caution">
    <text evidence="7">The sequence shown here is derived from an EMBL/GenBank/DDBJ whole genome shotgun (WGS) entry which is preliminary data.</text>
</comment>
<dbReference type="InterPro" id="IPR011206">
    <property type="entry name" value="Citrate_lyase_beta/mcl1/mcl2"/>
</dbReference>
<dbReference type="GO" id="GO:0000287">
    <property type="term" value="F:magnesium ion binding"/>
    <property type="evidence" value="ECO:0007669"/>
    <property type="project" value="TreeGrafter"/>
</dbReference>
<feature type="domain" description="HpcH/HpaI aldolase/citrate lyase" evidence="6">
    <location>
        <begin position="13"/>
        <end position="227"/>
    </location>
</feature>
<dbReference type="InterPro" id="IPR040442">
    <property type="entry name" value="Pyrv_kinase-like_dom_sf"/>
</dbReference>
<dbReference type="Proteomes" id="UP000054770">
    <property type="component" value="Unassembled WGS sequence"/>
</dbReference>
<dbReference type="PANTHER" id="PTHR32308">
    <property type="entry name" value="LYASE BETA SUBUNIT, PUTATIVE (AFU_ORTHOLOGUE AFUA_4G13030)-RELATED"/>
    <property type="match status" value="1"/>
</dbReference>
<feature type="binding site" evidence="4">
    <location>
        <position position="74"/>
    </location>
    <ligand>
        <name>substrate</name>
    </ligand>
</feature>
<reference evidence="7" key="1">
    <citation type="submission" date="2016-01" db="EMBL/GenBank/DDBJ databases">
        <authorList>
            <person name="Peeters C."/>
        </authorList>
    </citation>
    <scope>NUCLEOTIDE SEQUENCE [LARGE SCALE GENOMIC DNA]</scope>
    <source>
        <strain evidence="7">LMG 22940</strain>
    </source>
</reference>
<dbReference type="EMBL" id="FCON02000047">
    <property type="protein sequence ID" value="SAL71434.1"/>
    <property type="molecule type" value="Genomic_DNA"/>
</dbReference>
<evidence type="ECO:0000256" key="3">
    <source>
        <dbReference type="ARBA" id="ARBA00022842"/>
    </source>
</evidence>
<dbReference type="GO" id="GO:0006107">
    <property type="term" value="P:oxaloacetate metabolic process"/>
    <property type="evidence" value="ECO:0007669"/>
    <property type="project" value="TreeGrafter"/>
</dbReference>
<organism evidence="7 8">
    <name type="scientific">Caballeronia choica</name>
    <dbReference type="NCBI Taxonomy" id="326476"/>
    <lineage>
        <taxon>Bacteria</taxon>
        <taxon>Pseudomonadati</taxon>
        <taxon>Pseudomonadota</taxon>
        <taxon>Betaproteobacteria</taxon>
        <taxon>Burkholderiales</taxon>
        <taxon>Burkholderiaceae</taxon>
        <taxon>Caballeronia</taxon>
    </lineage>
</organism>